<feature type="transmembrane region" description="Helical" evidence="14">
    <location>
        <begin position="500"/>
        <end position="519"/>
    </location>
</feature>
<feature type="transmembrane region" description="Helical" evidence="14">
    <location>
        <begin position="402"/>
        <end position="420"/>
    </location>
</feature>
<dbReference type="InterPro" id="IPR022791">
    <property type="entry name" value="L-PG_synthase/AglD"/>
</dbReference>
<protein>
    <recommendedName>
        <fullName evidence="4">Phosphatidylglycerol lysyltransferase</fullName>
        <ecNumber evidence="3">2.3.2.3</ecNumber>
    </recommendedName>
    <alternativeName>
        <fullName evidence="12">Lysylphosphatidylglycerol synthase</fullName>
    </alternativeName>
</protein>
<dbReference type="RefSeq" id="WP_326297841.1">
    <property type="nucleotide sequence ID" value="NZ_JAYLLH010000017.1"/>
</dbReference>
<evidence type="ECO:0000256" key="14">
    <source>
        <dbReference type="SAM" id="Phobius"/>
    </source>
</evidence>
<dbReference type="EC" id="2.3.2.3" evidence="3"/>
<feature type="domain" description="Phosphatidylglycerol lysyltransferase C-terminal" evidence="15">
    <location>
        <begin position="545"/>
        <end position="832"/>
    </location>
</feature>
<accession>A0ABU6HKX4</accession>
<name>A0ABU6HKX4_9RHOB</name>
<organism evidence="16 17">
    <name type="scientific">Mesobacterium hydrothermale</name>
    <dbReference type="NCBI Taxonomy" id="3111907"/>
    <lineage>
        <taxon>Bacteria</taxon>
        <taxon>Pseudomonadati</taxon>
        <taxon>Pseudomonadota</taxon>
        <taxon>Alphaproteobacteria</taxon>
        <taxon>Rhodobacterales</taxon>
        <taxon>Roseobacteraceae</taxon>
        <taxon>Mesobacterium</taxon>
    </lineage>
</organism>
<feature type="transmembrane region" description="Helical" evidence="14">
    <location>
        <begin position="12"/>
        <end position="31"/>
    </location>
</feature>
<evidence type="ECO:0000259" key="15">
    <source>
        <dbReference type="Pfam" id="PF09924"/>
    </source>
</evidence>
<evidence type="ECO:0000313" key="16">
    <source>
        <dbReference type="EMBL" id="MEC3862103.1"/>
    </source>
</evidence>
<dbReference type="InterPro" id="IPR024320">
    <property type="entry name" value="LPG_synthase_C"/>
</dbReference>
<proteinExistence type="inferred from homology"/>
<sequence length="860" mass="91092">MARTFQTIRNAAPILLGTALFGLGLSALFHLLRPVNPADIAAQIRAVPPGVLLSALGATAFGYAALVLYDWYGLRFIGRKLSFGVVALGGFLGYAFGNTIGVSVVSGGAMRYRIYSASGLNAFEVAAVSGYIALALGTGLTLVGVAALAFQPAAIAPYLPYSPGLIRTMAAASVASFVALIVWLSFSQRSLSLRGHAVRLPPLPDLAGQLVVTLIDVATAAFALWILLPAGKPDFASFLAIYATATAVGILSHVPGGIGVFETVVIGALPASVSVGDAAAALLLFRLVYYLVPFTLAFLLLAMNESRLASGLWSRALAGAPAMRQALTTVHGLSPGLVAVAAFGLGAYLLLVTMLPTVRTNAIADGDLVGALLLEGGTIASAIAGVALLIVSHGLARRVASAFWFALGALLAGALASLLNDFGVENATVLLFGAFTLFPFRNAFDRPGRLTEGVFEPRWFMTVLGAALAAAAFFFFVHKAVPYSNDLWSEFSRSSNTPRALRAGMAATAVLFFFAVYLLTRPMRRVLPVDADAATLATAAQLCATGDDPQAWLSQTGDKRFLFSENGRAFLMYAVRGGSWVALGDPVGDPAEFEALVCSFADCAAQANARPVFYEVSGRNLALWVELGLTLNKIGEEAIIDLAGFSLAGGRFKSMRAALNKRNRDGYSVAILPAPHPAARIDCLRQISDAWLGGKTGREKGFSVGRFDADYLNHFDIAVVRKDDRIVAFANILSAAGGQTVSVDLMRYLPEEASGQMEYMFLSLIEHFKAAGACEFSLGNAPLSGLSERAVARSWNRFGRLIYRHGGAFYNFEGLRAFKQKFQPEWRPRYLALPPNTSPMLAMGDVALLIAGNARGLIAK</sequence>
<comment type="similarity">
    <text evidence="2">Belongs to the LPG synthase family.</text>
</comment>
<feature type="transmembrane region" description="Helical" evidence="14">
    <location>
        <begin position="459"/>
        <end position="480"/>
    </location>
</feature>
<keyword evidence="8 14" id="KW-1133">Transmembrane helix</keyword>
<evidence type="ECO:0000256" key="8">
    <source>
        <dbReference type="ARBA" id="ARBA00022989"/>
    </source>
</evidence>
<keyword evidence="9" id="KW-0443">Lipid metabolism</keyword>
<gene>
    <name evidence="16" type="primary">mprF</name>
    <name evidence="16" type="ORF">VK792_12485</name>
</gene>
<feature type="transmembrane region" description="Helical" evidence="14">
    <location>
        <begin position="426"/>
        <end position="444"/>
    </location>
</feature>
<dbReference type="Proteomes" id="UP001348149">
    <property type="component" value="Unassembled WGS sequence"/>
</dbReference>
<dbReference type="NCBIfam" id="NF033480">
    <property type="entry name" value="bifunc_MprF"/>
    <property type="match status" value="1"/>
</dbReference>
<evidence type="ECO:0000256" key="6">
    <source>
        <dbReference type="ARBA" id="ARBA00022679"/>
    </source>
</evidence>
<evidence type="ECO:0000256" key="2">
    <source>
        <dbReference type="ARBA" id="ARBA00008627"/>
    </source>
</evidence>
<dbReference type="SUPFAM" id="SSF55729">
    <property type="entry name" value="Acyl-CoA N-acyltransferases (Nat)"/>
    <property type="match status" value="1"/>
</dbReference>
<feature type="transmembrane region" description="Helical" evidence="14">
    <location>
        <begin position="125"/>
        <end position="153"/>
    </location>
</feature>
<keyword evidence="6" id="KW-0808">Transferase</keyword>
<feature type="transmembrane region" description="Helical" evidence="14">
    <location>
        <begin position="235"/>
        <end position="258"/>
    </location>
</feature>
<dbReference type="InterPro" id="IPR051211">
    <property type="entry name" value="PG_lysyltransferase"/>
</dbReference>
<comment type="catalytic activity">
    <reaction evidence="13">
        <text>L-lysyl-tRNA(Lys) + a 1,2-diacyl-sn-glycero-3-phospho-(1'-sn-glycerol) = a 1,2-diacyl-sn-glycero-3-phospho-1'-(3'-O-L-lysyl)-sn-glycerol + tRNA(Lys)</text>
        <dbReference type="Rhea" id="RHEA:10668"/>
        <dbReference type="Rhea" id="RHEA-COMP:9696"/>
        <dbReference type="Rhea" id="RHEA-COMP:9697"/>
        <dbReference type="ChEBI" id="CHEBI:64716"/>
        <dbReference type="ChEBI" id="CHEBI:75792"/>
        <dbReference type="ChEBI" id="CHEBI:78442"/>
        <dbReference type="ChEBI" id="CHEBI:78529"/>
        <dbReference type="EC" id="2.3.2.3"/>
    </reaction>
</comment>
<feature type="transmembrane region" description="Helical" evidence="14">
    <location>
        <begin position="368"/>
        <end position="390"/>
    </location>
</feature>
<evidence type="ECO:0000256" key="12">
    <source>
        <dbReference type="ARBA" id="ARBA00031899"/>
    </source>
</evidence>
<feature type="transmembrane region" description="Helical" evidence="14">
    <location>
        <begin position="278"/>
        <end position="302"/>
    </location>
</feature>
<feature type="transmembrane region" description="Helical" evidence="14">
    <location>
        <begin position="51"/>
        <end position="69"/>
    </location>
</feature>
<evidence type="ECO:0000256" key="3">
    <source>
        <dbReference type="ARBA" id="ARBA00012014"/>
    </source>
</evidence>
<keyword evidence="10 14" id="KW-0472">Membrane</keyword>
<evidence type="ECO:0000256" key="11">
    <source>
        <dbReference type="ARBA" id="ARBA00023251"/>
    </source>
</evidence>
<keyword evidence="7 14" id="KW-0812">Transmembrane</keyword>
<dbReference type="EMBL" id="JAYLLH010000017">
    <property type="protein sequence ID" value="MEC3862103.1"/>
    <property type="molecule type" value="Genomic_DNA"/>
</dbReference>
<evidence type="ECO:0000256" key="7">
    <source>
        <dbReference type="ARBA" id="ARBA00022692"/>
    </source>
</evidence>
<evidence type="ECO:0000256" key="5">
    <source>
        <dbReference type="ARBA" id="ARBA00022475"/>
    </source>
</evidence>
<evidence type="ECO:0000256" key="9">
    <source>
        <dbReference type="ARBA" id="ARBA00023098"/>
    </source>
</evidence>
<evidence type="ECO:0000256" key="13">
    <source>
        <dbReference type="ARBA" id="ARBA00047540"/>
    </source>
</evidence>
<dbReference type="PANTHER" id="PTHR34697">
    <property type="entry name" value="PHOSPHATIDYLGLYCEROL LYSYLTRANSFERASE"/>
    <property type="match status" value="1"/>
</dbReference>
<feature type="transmembrane region" description="Helical" evidence="14">
    <location>
        <begin position="206"/>
        <end position="228"/>
    </location>
</feature>
<keyword evidence="11" id="KW-0046">Antibiotic resistance</keyword>
<dbReference type="Pfam" id="PF03706">
    <property type="entry name" value="LPG_synthase_TM"/>
    <property type="match status" value="1"/>
</dbReference>
<feature type="transmembrane region" description="Helical" evidence="14">
    <location>
        <begin position="333"/>
        <end position="356"/>
    </location>
</feature>
<keyword evidence="17" id="KW-1185">Reference proteome</keyword>
<evidence type="ECO:0000256" key="4">
    <source>
        <dbReference type="ARBA" id="ARBA00021546"/>
    </source>
</evidence>
<reference evidence="16 17" key="1">
    <citation type="submission" date="2024-01" db="EMBL/GenBank/DDBJ databases">
        <title>Mesobacterium rodlantinim sp. nov., isolated from shallow sea hydrothermal systems off Kueishantao Island.</title>
        <authorList>
            <person name="Su Z."/>
            <person name="Tang K."/>
        </authorList>
    </citation>
    <scope>NUCLEOTIDE SEQUENCE [LARGE SCALE GENOMIC DNA]</scope>
    <source>
        <strain evidence="16 17">TK19101</strain>
    </source>
</reference>
<feature type="transmembrane region" description="Helical" evidence="14">
    <location>
        <begin position="165"/>
        <end position="186"/>
    </location>
</feature>
<comment type="caution">
    <text evidence="16">The sequence shown here is derived from an EMBL/GenBank/DDBJ whole genome shotgun (WGS) entry which is preliminary data.</text>
</comment>
<keyword evidence="5" id="KW-1003">Cell membrane</keyword>
<dbReference type="InterPro" id="IPR016181">
    <property type="entry name" value="Acyl_CoA_acyltransferase"/>
</dbReference>
<feature type="transmembrane region" description="Helical" evidence="14">
    <location>
        <begin position="81"/>
        <end position="105"/>
    </location>
</feature>
<evidence type="ECO:0000256" key="1">
    <source>
        <dbReference type="ARBA" id="ARBA00004651"/>
    </source>
</evidence>
<comment type="subcellular location">
    <subcellularLocation>
        <location evidence="1">Cell membrane</location>
        <topology evidence="1">Multi-pass membrane protein</topology>
    </subcellularLocation>
</comment>
<dbReference type="Pfam" id="PF09924">
    <property type="entry name" value="LPG_synthase_C"/>
    <property type="match status" value="1"/>
</dbReference>
<dbReference type="PANTHER" id="PTHR34697:SF2">
    <property type="entry name" value="PHOSPHATIDYLGLYCEROL LYSYLTRANSFERASE"/>
    <property type="match status" value="1"/>
</dbReference>
<evidence type="ECO:0000313" key="17">
    <source>
        <dbReference type="Proteomes" id="UP001348149"/>
    </source>
</evidence>
<evidence type="ECO:0000256" key="10">
    <source>
        <dbReference type="ARBA" id="ARBA00023136"/>
    </source>
</evidence>